<dbReference type="PANTHER" id="PTHR43223">
    <property type="entry name" value="ALKYL/ARYL-SULFATASE"/>
    <property type="match status" value="1"/>
</dbReference>
<evidence type="ECO:0000313" key="7">
    <source>
        <dbReference type="Proteomes" id="UP001597024"/>
    </source>
</evidence>
<reference evidence="7" key="1">
    <citation type="journal article" date="2019" name="Int. J. Syst. Evol. Microbiol.">
        <title>The Global Catalogue of Microorganisms (GCM) 10K type strain sequencing project: providing services to taxonomists for standard genome sequencing and annotation.</title>
        <authorList>
            <consortium name="The Broad Institute Genomics Platform"/>
            <consortium name="The Broad Institute Genome Sequencing Center for Infectious Disease"/>
            <person name="Wu L."/>
            <person name="Ma J."/>
        </authorList>
    </citation>
    <scope>NUCLEOTIDE SEQUENCE [LARGE SCALE GENOMIC DNA]</scope>
    <source>
        <strain evidence="7">CCUG 62974</strain>
    </source>
</reference>
<dbReference type="InterPro" id="IPR036866">
    <property type="entry name" value="RibonucZ/Hydroxyglut_hydro"/>
</dbReference>
<accession>A0ABW3DYC0</accession>
<dbReference type="Pfam" id="PF00753">
    <property type="entry name" value="Lactamase_B"/>
    <property type="match status" value="1"/>
</dbReference>
<dbReference type="EMBL" id="JBHTHX010001503">
    <property type="protein sequence ID" value="MFD0888808.1"/>
    <property type="molecule type" value="Genomic_DNA"/>
</dbReference>
<keyword evidence="7" id="KW-1185">Reference proteome</keyword>
<evidence type="ECO:0000256" key="1">
    <source>
        <dbReference type="ARBA" id="ARBA00001947"/>
    </source>
</evidence>
<keyword evidence="4" id="KW-0862">Zinc</keyword>
<keyword evidence="3" id="KW-0378">Hydrolase</keyword>
<dbReference type="InterPro" id="IPR044097">
    <property type="entry name" value="Bds1/SdsA1_MBL-fold"/>
</dbReference>
<dbReference type="CDD" id="cd07710">
    <property type="entry name" value="arylsulfatase_Sdsa1-like_MBL-fold"/>
    <property type="match status" value="1"/>
</dbReference>
<evidence type="ECO:0000256" key="3">
    <source>
        <dbReference type="ARBA" id="ARBA00022801"/>
    </source>
</evidence>
<evidence type="ECO:0000256" key="4">
    <source>
        <dbReference type="ARBA" id="ARBA00022833"/>
    </source>
</evidence>
<dbReference type="InterPro" id="IPR052195">
    <property type="entry name" value="Bact_Alkyl/Aryl-Sulfatase"/>
</dbReference>
<comment type="cofactor">
    <cofactor evidence="1">
        <name>Zn(2+)</name>
        <dbReference type="ChEBI" id="CHEBI:29105"/>
    </cofactor>
</comment>
<proteinExistence type="predicted"/>
<dbReference type="SUPFAM" id="SSF56281">
    <property type="entry name" value="Metallo-hydrolase/oxidoreductase"/>
    <property type="match status" value="1"/>
</dbReference>
<organism evidence="6 7">
    <name type="scientific">Streptosporangium algeriense</name>
    <dbReference type="NCBI Taxonomy" id="1682748"/>
    <lineage>
        <taxon>Bacteria</taxon>
        <taxon>Bacillati</taxon>
        <taxon>Actinomycetota</taxon>
        <taxon>Actinomycetes</taxon>
        <taxon>Streptosporangiales</taxon>
        <taxon>Streptosporangiaceae</taxon>
        <taxon>Streptosporangium</taxon>
    </lineage>
</organism>
<keyword evidence="2" id="KW-0479">Metal-binding</keyword>
<dbReference type="PANTHER" id="PTHR43223:SF1">
    <property type="entry name" value="ALKYL_ARYL-SULFATASE BDS1"/>
    <property type="match status" value="1"/>
</dbReference>
<evidence type="ECO:0000259" key="5">
    <source>
        <dbReference type="Pfam" id="PF00753"/>
    </source>
</evidence>
<sequence>MADLPFHDRADFDNADRGFVAKLSPALVRGDGGKVVWDNDAYAFLGGDCPQDAHPSLWRQAQLCAKQGLFEVAEGVYQVRGLDLSNMTIIEGQTGVIVIDPLVSAECAAAALKLYRDNRGERPVVGLIYTHSHADHFGGARGVTDGEGIPILAPAGFMEHAVSENVYAGTAMNRRALYMYGQLLPRSPEGQLGCGLGMGTSSGTVTLIPPTVDITHTGQEETIDGVRIVFQ</sequence>
<name>A0ABW3DYC0_9ACTN</name>
<dbReference type="Gene3D" id="3.60.15.30">
    <property type="entry name" value="Metallo-beta-lactamase domain"/>
    <property type="match status" value="1"/>
</dbReference>
<evidence type="ECO:0000256" key="2">
    <source>
        <dbReference type="ARBA" id="ARBA00022723"/>
    </source>
</evidence>
<feature type="non-terminal residue" evidence="6">
    <location>
        <position position="231"/>
    </location>
</feature>
<dbReference type="Proteomes" id="UP001597024">
    <property type="component" value="Unassembled WGS sequence"/>
</dbReference>
<gene>
    <name evidence="6" type="ORF">ACFQ08_30085</name>
</gene>
<dbReference type="PROSITE" id="PS00743">
    <property type="entry name" value="BETA_LACTAMASE_B_1"/>
    <property type="match status" value="1"/>
</dbReference>
<protein>
    <submittedName>
        <fullName evidence="6">MBL fold metallo-hydrolase</fullName>
    </submittedName>
</protein>
<dbReference type="InterPro" id="IPR001018">
    <property type="entry name" value="Beta-lactamase_class-B_CS"/>
</dbReference>
<feature type="domain" description="Metallo-beta-lactamase" evidence="5">
    <location>
        <begin position="81"/>
        <end position="155"/>
    </location>
</feature>
<comment type="caution">
    <text evidence="6">The sequence shown here is derived from an EMBL/GenBank/DDBJ whole genome shotgun (WGS) entry which is preliminary data.</text>
</comment>
<evidence type="ECO:0000313" key="6">
    <source>
        <dbReference type="EMBL" id="MFD0888808.1"/>
    </source>
</evidence>
<dbReference type="InterPro" id="IPR001279">
    <property type="entry name" value="Metallo-B-lactamas"/>
</dbReference>